<dbReference type="InterPro" id="IPR050628">
    <property type="entry name" value="SNF2_RAD54_helicase_TF"/>
</dbReference>
<dbReference type="Pfam" id="PF00176">
    <property type="entry name" value="SNF2-rel_dom"/>
    <property type="match status" value="1"/>
</dbReference>
<dbReference type="Pfam" id="PF00271">
    <property type="entry name" value="Helicase_C"/>
    <property type="match status" value="1"/>
</dbReference>
<dbReference type="GO" id="GO:0005634">
    <property type="term" value="C:nucleus"/>
    <property type="evidence" value="ECO:0007669"/>
    <property type="project" value="TreeGrafter"/>
</dbReference>
<dbReference type="Gene3D" id="3.40.50.10810">
    <property type="entry name" value="Tandem AAA-ATPase domain"/>
    <property type="match status" value="1"/>
</dbReference>
<feature type="compositionally biased region" description="Basic and acidic residues" evidence="4">
    <location>
        <begin position="230"/>
        <end position="249"/>
    </location>
</feature>
<protein>
    <submittedName>
        <fullName evidence="7">Uncharacterized protein</fullName>
    </submittedName>
</protein>
<organism evidence="7 8">
    <name type="scientific">Trichomonascus ciferrii</name>
    <dbReference type="NCBI Taxonomy" id="44093"/>
    <lineage>
        <taxon>Eukaryota</taxon>
        <taxon>Fungi</taxon>
        <taxon>Dikarya</taxon>
        <taxon>Ascomycota</taxon>
        <taxon>Saccharomycotina</taxon>
        <taxon>Dipodascomycetes</taxon>
        <taxon>Dipodascales</taxon>
        <taxon>Trichomonascaceae</taxon>
        <taxon>Trichomonascus</taxon>
        <taxon>Trichomonascus ciferrii complex</taxon>
    </lineage>
</organism>
<dbReference type="InterPro" id="IPR000330">
    <property type="entry name" value="SNF2_N"/>
</dbReference>
<evidence type="ECO:0000256" key="2">
    <source>
        <dbReference type="ARBA" id="ARBA00022801"/>
    </source>
</evidence>
<dbReference type="OrthoDB" id="423559at2759"/>
<evidence type="ECO:0000313" key="8">
    <source>
        <dbReference type="Proteomes" id="UP000761534"/>
    </source>
</evidence>
<dbReference type="InterPro" id="IPR001650">
    <property type="entry name" value="Helicase_C-like"/>
</dbReference>
<dbReference type="GO" id="GO:0006281">
    <property type="term" value="P:DNA repair"/>
    <property type="evidence" value="ECO:0007669"/>
    <property type="project" value="TreeGrafter"/>
</dbReference>
<dbReference type="InterPro" id="IPR014001">
    <property type="entry name" value="Helicase_ATP-bd"/>
</dbReference>
<dbReference type="InterPro" id="IPR027417">
    <property type="entry name" value="P-loop_NTPase"/>
</dbReference>
<keyword evidence="3" id="KW-0067">ATP-binding</keyword>
<reference evidence="7" key="1">
    <citation type="journal article" date="2019" name="G3 (Bethesda)">
        <title>Genome Assemblies of Two Rare Opportunistic Yeast Pathogens: Diutina rugosa (syn. Candida rugosa) and Trichomonascus ciferrii (syn. Candida ciferrii).</title>
        <authorList>
            <person name="Mixao V."/>
            <person name="Saus E."/>
            <person name="Hansen A.P."/>
            <person name="Lass-Florl C."/>
            <person name="Gabaldon T."/>
        </authorList>
    </citation>
    <scope>NUCLEOTIDE SEQUENCE</scope>
    <source>
        <strain evidence="7">CBS 4856</strain>
    </source>
</reference>
<accession>A0A642UJ32</accession>
<feature type="compositionally biased region" description="Polar residues" evidence="4">
    <location>
        <begin position="338"/>
        <end position="360"/>
    </location>
</feature>
<evidence type="ECO:0000259" key="5">
    <source>
        <dbReference type="PROSITE" id="PS51192"/>
    </source>
</evidence>
<evidence type="ECO:0000259" key="6">
    <source>
        <dbReference type="PROSITE" id="PS51194"/>
    </source>
</evidence>
<gene>
    <name evidence="7" type="ORF">TRICI_006300</name>
</gene>
<evidence type="ECO:0000256" key="3">
    <source>
        <dbReference type="ARBA" id="ARBA00022840"/>
    </source>
</evidence>
<feature type="compositionally biased region" description="Basic and acidic residues" evidence="4">
    <location>
        <begin position="174"/>
        <end position="195"/>
    </location>
</feature>
<dbReference type="SUPFAM" id="SSF52540">
    <property type="entry name" value="P-loop containing nucleoside triphosphate hydrolases"/>
    <property type="match status" value="2"/>
</dbReference>
<evidence type="ECO:0000256" key="1">
    <source>
        <dbReference type="ARBA" id="ARBA00022741"/>
    </source>
</evidence>
<dbReference type="PANTHER" id="PTHR45626:SF14">
    <property type="entry name" value="ATP-DEPENDENT DNA HELICASE (EUROFUNG)"/>
    <property type="match status" value="1"/>
</dbReference>
<comment type="caution">
    <text evidence="7">The sequence shown here is derived from an EMBL/GenBank/DDBJ whole genome shotgun (WGS) entry which is preliminary data.</text>
</comment>
<dbReference type="GO" id="GO:0005524">
    <property type="term" value="F:ATP binding"/>
    <property type="evidence" value="ECO:0007669"/>
    <property type="project" value="UniProtKB-KW"/>
</dbReference>
<feature type="compositionally biased region" description="Basic and acidic residues" evidence="4">
    <location>
        <begin position="145"/>
        <end position="154"/>
    </location>
</feature>
<feature type="compositionally biased region" description="Acidic residues" evidence="4">
    <location>
        <begin position="33"/>
        <end position="46"/>
    </location>
</feature>
<dbReference type="EMBL" id="SWFS01000514">
    <property type="protein sequence ID" value="KAA8899930.1"/>
    <property type="molecule type" value="Genomic_DNA"/>
</dbReference>
<feature type="domain" description="Helicase C-terminal" evidence="6">
    <location>
        <begin position="840"/>
        <end position="1004"/>
    </location>
</feature>
<feature type="compositionally biased region" description="Low complexity" evidence="4">
    <location>
        <begin position="155"/>
        <end position="164"/>
    </location>
</feature>
<dbReference type="InterPro" id="IPR038718">
    <property type="entry name" value="SNF2-like_sf"/>
</dbReference>
<dbReference type="PANTHER" id="PTHR45626">
    <property type="entry name" value="TRANSCRIPTION TERMINATION FACTOR 2-RELATED"/>
    <property type="match status" value="1"/>
</dbReference>
<dbReference type="GO" id="GO:0016787">
    <property type="term" value="F:hydrolase activity"/>
    <property type="evidence" value="ECO:0007669"/>
    <property type="project" value="UniProtKB-KW"/>
</dbReference>
<dbReference type="PROSITE" id="PS51192">
    <property type="entry name" value="HELICASE_ATP_BIND_1"/>
    <property type="match status" value="1"/>
</dbReference>
<proteinExistence type="predicted"/>
<dbReference type="Proteomes" id="UP000761534">
    <property type="component" value="Unassembled WGS sequence"/>
</dbReference>
<feature type="compositionally biased region" description="Basic and acidic residues" evidence="4">
    <location>
        <begin position="97"/>
        <end position="108"/>
    </location>
</feature>
<keyword evidence="2" id="KW-0378">Hydrolase</keyword>
<feature type="region of interest" description="Disordered" evidence="4">
    <location>
        <begin position="1"/>
        <end position="371"/>
    </location>
</feature>
<dbReference type="PROSITE" id="PS51194">
    <property type="entry name" value="HELICASE_CTER"/>
    <property type="match status" value="1"/>
</dbReference>
<dbReference type="SMART" id="SM00490">
    <property type="entry name" value="HELICc"/>
    <property type="match status" value="1"/>
</dbReference>
<name>A0A642UJ32_9ASCO</name>
<feature type="compositionally biased region" description="Low complexity" evidence="4">
    <location>
        <begin position="132"/>
        <end position="144"/>
    </location>
</feature>
<feature type="compositionally biased region" description="Low complexity" evidence="4">
    <location>
        <begin position="76"/>
        <end position="87"/>
    </location>
</feature>
<dbReference type="InterPro" id="IPR049730">
    <property type="entry name" value="SNF2/RAD54-like_C"/>
</dbReference>
<feature type="domain" description="Helicase ATP-binding" evidence="5">
    <location>
        <begin position="489"/>
        <end position="662"/>
    </location>
</feature>
<dbReference type="CDD" id="cd18008">
    <property type="entry name" value="DEXDc_SHPRH-like"/>
    <property type="match status" value="1"/>
</dbReference>
<evidence type="ECO:0000256" key="4">
    <source>
        <dbReference type="SAM" id="MobiDB-lite"/>
    </source>
</evidence>
<keyword evidence="8" id="KW-1185">Reference proteome</keyword>
<evidence type="ECO:0000313" key="7">
    <source>
        <dbReference type="EMBL" id="KAA8899930.1"/>
    </source>
</evidence>
<feature type="compositionally biased region" description="Basic and acidic residues" evidence="4">
    <location>
        <begin position="260"/>
        <end position="281"/>
    </location>
</feature>
<keyword evidence="1" id="KW-0547">Nucleotide-binding</keyword>
<dbReference type="CDD" id="cd18793">
    <property type="entry name" value="SF2_C_SNF"/>
    <property type="match status" value="1"/>
</dbReference>
<feature type="compositionally biased region" description="Basic and acidic residues" evidence="4">
    <location>
        <begin position="1"/>
        <end position="12"/>
    </location>
</feature>
<dbReference type="SMART" id="SM00487">
    <property type="entry name" value="DEXDc"/>
    <property type="match status" value="1"/>
</dbReference>
<dbReference type="VEuPathDB" id="FungiDB:TRICI_006300"/>
<dbReference type="Gene3D" id="3.40.50.300">
    <property type="entry name" value="P-loop containing nucleotide triphosphate hydrolases"/>
    <property type="match status" value="1"/>
</dbReference>
<sequence length="1008" mass="111204">MGRYSFDYKIEPAEISLAKPASSESSKRAGTESDSEDVSDTSDEDINLVVGSAKPASREKAQSGEDESLPRRRLFSESPSPSPDSKPTNTQKGRSPKVWDKLGAKDDSDQMDDVSQILSNMSLGNRIKNKKQAAAVESKSSSSSQKDKSTEVKSRSGSSSSRSSFNSQNIFQGEEERGRSSSGIRETDSRDKERTSVNGSQRSNGGTPVDSESSTVGQKEPSQRKGLSVSEKKHTSQESDVFPHIKMKDGNSGQDAAAFGRERSGSGKNQKSQEAESRPNKNEQPTAPKGSSDFFKKLNAARPPTSSGGPKFGETTAMKNPLAQAGLRQSNDHRKKQQAPQLPQKTFNSPVKSFQASSGSFMEPMTPRSSQWGKRADFDALRRQPIASPSKDFFAGSAIDPMAYKANQWGTKSDFMAPSMGLGANNNIKMDPNSMEYIPPSKATDAIKDLLESFDGDDMEADGVTEVEGLTVKLLPHQTQGLKFLLKREAPKVANKGGLLCDDMGLGKTIQSIALILSNPLAKHTFSQDETYKNQSKTTLVIAPLALATQWASEINEKAPGLRVCVHHGSRRTKSPTELTTYDVVVTTYQVVTSERDAKGPLHCVNWLRIIVDEAHTIKNRNSKSSLACDSLTGVCRWCLTGTPIQNNVDELYSLMRFLKISPYNNYQTWSSQITKLVNAGRAKVAMKRLHVVLAVIMIRRTKEVLGANGIKLPGRNIHREFIEFDSNERSFYDKLEARVGSTIKDMLSEGGQQYMSALLLLLRLRQVCDHVKLANGHIDDDDKEAVVSAVDKETSNNSDNPDELSDLLNQLSIEKENAALEGLGLKEESRIDNTGTSSKIRKLLEILTNEQSRKTIVFSQFTSMLDVVEPCLKQNNIKFVRYDGKMRPQKRDESLERLRNDKSVKVLLCSLKCGALGLNLTCANRVVLLDPWWNPMISEQAIDRVHRLGQTTDVDVYELIVSKSVEERILTLQDKKRELAKGVIEGGSAKKAFNNKLSVNDLLSLFN</sequence>
<dbReference type="GO" id="GO:0008094">
    <property type="term" value="F:ATP-dependent activity, acting on DNA"/>
    <property type="evidence" value="ECO:0007669"/>
    <property type="project" value="TreeGrafter"/>
</dbReference>
<feature type="compositionally biased region" description="Polar residues" evidence="4">
    <location>
        <begin position="196"/>
        <end position="217"/>
    </location>
</feature>
<dbReference type="AlphaFoldDB" id="A0A642UJ32"/>